<dbReference type="AlphaFoldDB" id="A0A146K8H3"/>
<dbReference type="InterPro" id="IPR013083">
    <property type="entry name" value="Znf_RING/FYVE/PHD"/>
</dbReference>
<name>A0A146K8H3_9EUKA</name>
<keyword evidence="3" id="KW-0862">Zinc</keyword>
<evidence type="ECO:0000256" key="4">
    <source>
        <dbReference type="SAM" id="MobiDB-lite"/>
    </source>
</evidence>
<dbReference type="EMBL" id="GDID01003493">
    <property type="protein sequence ID" value="JAP93113.1"/>
    <property type="molecule type" value="Transcribed_RNA"/>
</dbReference>
<dbReference type="InterPro" id="IPR019786">
    <property type="entry name" value="Zinc_finger_PHD-type_CS"/>
</dbReference>
<feature type="compositionally biased region" description="Basic residues" evidence="4">
    <location>
        <begin position="126"/>
        <end position="135"/>
    </location>
</feature>
<evidence type="ECO:0000313" key="5">
    <source>
        <dbReference type="EMBL" id="JAP93113.1"/>
    </source>
</evidence>
<dbReference type="Gene3D" id="3.30.40.10">
    <property type="entry name" value="Zinc/RING finger domain, C3HC4 (zinc finger)"/>
    <property type="match status" value="1"/>
</dbReference>
<protein>
    <submittedName>
        <fullName evidence="5">PHD-finger domain-containing protein</fullName>
    </submittedName>
</protein>
<feature type="non-terminal residue" evidence="5">
    <location>
        <position position="1"/>
    </location>
</feature>
<dbReference type="InterPro" id="IPR011011">
    <property type="entry name" value="Znf_FYVE_PHD"/>
</dbReference>
<reference evidence="5" key="1">
    <citation type="submission" date="2015-07" db="EMBL/GenBank/DDBJ databases">
        <title>Adaptation to a free-living lifestyle via gene acquisitions in the diplomonad Trepomonas sp. PC1.</title>
        <authorList>
            <person name="Xu F."/>
            <person name="Jerlstrom-Hultqvist J."/>
            <person name="Kolisko M."/>
            <person name="Simpson A.G.B."/>
            <person name="Roger A.J."/>
            <person name="Svard S.G."/>
            <person name="Andersson J.O."/>
        </authorList>
    </citation>
    <scope>NUCLEOTIDE SEQUENCE</scope>
    <source>
        <strain evidence="5">PC1</strain>
    </source>
</reference>
<feature type="region of interest" description="Disordered" evidence="4">
    <location>
        <begin position="120"/>
        <end position="164"/>
    </location>
</feature>
<dbReference type="GO" id="GO:0008270">
    <property type="term" value="F:zinc ion binding"/>
    <property type="evidence" value="ECO:0007669"/>
    <property type="project" value="UniProtKB-KW"/>
</dbReference>
<evidence type="ECO:0000256" key="1">
    <source>
        <dbReference type="ARBA" id="ARBA00022723"/>
    </source>
</evidence>
<keyword evidence="2" id="KW-0863">Zinc-finger</keyword>
<accession>A0A146K8H3</accession>
<sequence length="543" mass="62403">LLQICSFLGEGPQQQEVDQSYRMTDIDIMIALSKYQGSENQTNKDDELCIYCGSSQSPLQDQQEWIECECCKRWLHQACDCIFNPEKCLQIQYICPCCRYVKGQQHPCNIDEQLGIDPRYAIPDKKQKKNNKKAKHDSDTDEDVISTQQSKRAHAQPELPPVPKIETQGFQQQELAVLNMEIDEKQPDQARRKNQGVDNSSQLNNFLNQSFNHTRFPSSKIFKNLQNQCKEPQRFKDINIAQDDVSFCTVLALFHRQNIDQQNLQENVQKLPLEREKRMQLQISNHLQKVGAQINSREYLQQLLPILPQDADLRAKAALTVFDTVLESIERQRFRYIRTLIPQAVEACYIYINDHDLGPGYFLQKCKQLLVIDFDSIDLSHSSYLTPEALLKEIDKNDAPEFLSPRQWMDLQSRGVKAYKGLGLIRATFLHAIVNVGLGLNVYDKPLGESITDHIIHFGMVSARRFFERQVYSQQNQIEPGCLYQASKKCQHENCECGIDNGIIGTSQMIVGDQKIQDWDILETPSSVVWALKIVGMLVEECG</sequence>
<dbReference type="SUPFAM" id="SSF57903">
    <property type="entry name" value="FYVE/PHD zinc finger"/>
    <property type="match status" value="1"/>
</dbReference>
<evidence type="ECO:0000256" key="3">
    <source>
        <dbReference type="ARBA" id="ARBA00022833"/>
    </source>
</evidence>
<keyword evidence="1" id="KW-0479">Metal-binding</keyword>
<organism evidence="5">
    <name type="scientific">Trepomonas sp. PC1</name>
    <dbReference type="NCBI Taxonomy" id="1076344"/>
    <lineage>
        <taxon>Eukaryota</taxon>
        <taxon>Metamonada</taxon>
        <taxon>Diplomonadida</taxon>
        <taxon>Hexamitidae</taxon>
        <taxon>Hexamitinae</taxon>
        <taxon>Trepomonas</taxon>
    </lineage>
</organism>
<dbReference type="PROSITE" id="PS01359">
    <property type="entry name" value="ZF_PHD_1"/>
    <property type="match status" value="1"/>
</dbReference>
<evidence type="ECO:0000256" key="2">
    <source>
        <dbReference type="ARBA" id="ARBA00022771"/>
    </source>
</evidence>
<proteinExistence type="predicted"/>
<gene>
    <name evidence="5" type="ORF">TPC1_14722</name>
</gene>
<feature type="non-terminal residue" evidence="5">
    <location>
        <position position="543"/>
    </location>
</feature>